<accession>A0ABX5YC70</accession>
<dbReference type="Proteomes" id="UP000320717">
    <property type="component" value="Chromosome"/>
</dbReference>
<organism evidence="2 3">
    <name type="scientific">Glutamicibacter halophytocola</name>
    <dbReference type="NCBI Taxonomy" id="1933880"/>
    <lineage>
        <taxon>Bacteria</taxon>
        <taxon>Bacillati</taxon>
        <taxon>Actinomycetota</taxon>
        <taxon>Actinomycetes</taxon>
        <taxon>Micrococcales</taxon>
        <taxon>Micrococcaceae</taxon>
        <taxon>Glutamicibacter</taxon>
    </lineage>
</organism>
<dbReference type="PANTHER" id="PTHR48079">
    <property type="entry name" value="PROTEIN YEEZ"/>
    <property type="match status" value="1"/>
</dbReference>
<feature type="domain" description="NAD-dependent epimerase/dehydratase" evidence="1">
    <location>
        <begin position="50"/>
        <end position="232"/>
    </location>
</feature>
<gene>
    <name evidence="2" type="ORF">FQA45_13545</name>
</gene>
<dbReference type="InterPro" id="IPR001509">
    <property type="entry name" value="Epimerase_deHydtase"/>
</dbReference>
<dbReference type="EMBL" id="CP042260">
    <property type="protein sequence ID" value="QDY67254.1"/>
    <property type="molecule type" value="Genomic_DNA"/>
</dbReference>
<sequence length="316" mass="34429">MNPSQHHESRRNFSIGREVLILKQKNCPRRSAVKVLLVSCGDVATEAGLRFHAQGHEVTGWRRNSSKLPEQFAGQDVDLLDPGHWPDMDPETEVVVLTPVPVTRDVQGYERSYLQVAQELCARLREQAPRLRRLVYISSTAVMGGEDGEWVNEQAPVAATRDTAKVLARTEAALAESGLPVTILRASGIYGPGRTRLIDLVTSGTARIPAGSHWTNRIHRDDLAAAIVHVASLGGQATDLYLASDSAPAQLGEVYQFLAAELGLERPEQEMAPATRRAGDRRLDNSALLGSGLALQFPSYAEGYRQILSGASTRHA</sequence>
<dbReference type="InterPro" id="IPR036291">
    <property type="entry name" value="NAD(P)-bd_dom_sf"/>
</dbReference>
<keyword evidence="3" id="KW-1185">Reference proteome</keyword>
<dbReference type="SUPFAM" id="SSF51735">
    <property type="entry name" value="NAD(P)-binding Rossmann-fold domains"/>
    <property type="match status" value="1"/>
</dbReference>
<dbReference type="Pfam" id="PF01370">
    <property type="entry name" value="Epimerase"/>
    <property type="match status" value="1"/>
</dbReference>
<name>A0ABX5YC70_9MICC</name>
<evidence type="ECO:0000259" key="1">
    <source>
        <dbReference type="Pfam" id="PF01370"/>
    </source>
</evidence>
<protein>
    <submittedName>
        <fullName evidence="2">NAD-dependent epimerase/dehydratase family protein</fullName>
    </submittedName>
</protein>
<dbReference type="Gene3D" id="3.40.50.720">
    <property type="entry name" value="NAD(P)-binding Rossmann-like Domain"/>
    <property type="match status" value="1"/>
</dbReference>
<proteinExistence type="predicted"/>
<dbReference type="InterPro" id="IPR051783">
    <property type="entry name" value="NAD(P)-dependent_oxidoreduct"/>
</dbReference>
<reference evidence="2 3" key="1">
    <citation type="submission" date="2019-07" db="EMBL/GenBank/DDBJ databases">
        <title>Complete Genome Sequence of drought tolerant Plant Growth-Promoting Rhizobacterium Glutamicibacter halophytocola DR408.</title>
        <authorList>
            <person name="Nishu S.D."/>
            <person name="Lee T.K."/>
        </authorList>
    </citation>
    <scope>NUCLEOTIDE SEQUENCE [LARGE SCALE GENOMIC DNA]</scope>
    <source>
        <strain evidence="2 3">DR408</strain>
    </source>
</reference>
<evidence type="ECO:0000313" key="2">
    <source>
        <dbReference type="EMBL" id="QDY67254.1"/>
    </source>
</evidence>
<dbReference type="PANTHER" id="PTHR48079:SF6">
    <property type="entry name" value="NAD(P)-BINDING DOMAIN-CONTAINING PROTEIN-RELATED"/>
    <property type="match status" value="1"/>
</dbReference>
<evidence type="ECO:0000313" key="3">
    <source>
        <dbReference type="Proteomes" id="UP000320717"/>
    </source>
</evidence>